<dbReference type="RefSeq" id="WP_006816076.1">
    <property type="nucleotide sequence ID" value="NZ_GG703821.1"/>
</dbReference>
<evidence type="ECO:0000313" key="3">
    <source>
        <dbReference type="EMBL" id="EFB70908.1"/>
    </source>
</evidence>
<dbReference type="EMBL" id="ABXV02000046">
    <property type="protein sequence ID" value="EFB70908.1"/>
    <property type="molecule type" value="Genomic_DNA"/>
</dbReference>
<dbReference type="Gene3D" id="1.10.10.2690">
    <property type="match status" value="1"/>
</dbReference>
<dbReference type="InterPro" id="IPR004356">
    <property type="entry name" value="Adhesin_operon_reg_prot"/>
</dbReference>
<gene>
    <name evidence="3" type="primary">papB</name>
    <name evidence="3" type="ORF">PROVRUST_08081</name>
</gene>
<keyword evidence="2" id="KW-0804">Transcription</keyword>
<dbReference type="GO" id="GO:0006355">
    <property type="term" value="P:regulation of DNA-templated transcription"/>
    <property type="evidence" value="ECO:0007669"/>
    <property type="project" value="InterPro"/>
</dbReference>
<sequence length="90" mass="10296">MTIQSLSNIFSCAHRLIPGNTNQEHLRLLIDISTIRSDKIINALNDYFVLGESRANVCEKYNVNQGYLSLKIRELQGLSAQVYNLFPYYA</sequence>
<organism evidence="3 4">
    <name type="scientific">Providencia rustigianii DSM 4541</name>
    <dbReference type="NCBI Taxonomy" id="500637"/>
    <lineage>
        <taxon>Bacteria</taxon>
        <taxon>Pseudomonadati</taxon>
        <taxon>Pseudomonadota</taxon>
        <taxon>Gammaproteobacteria</taxon>
        <taxon>Enterobacterales</taxon>
        <taxon>Morganellaceae</taxon>
        <taxon>Providencia</taxon>
    </lineage>
</organism>
<name>D1P761_9GAMM</name>
<evidence type="ECO:0000313" key="4">
    <source>
        <dbReference type="Proteomes" id="UP000005512"/>
    </source>
</evidence>
<reference evidence="3" key="1">
    <citation type="submission" date="2009-12" db="EMBL/GenBank/DDBJ databases">
        <authorList>
            <person name="Weinstock G."/>
            <person name="Sodergren E."/>
            <person name="Clifton S."/>
            <person name="Fulton L."/>
            <person name="Fulton B."/>
            <person name="Courtney L."/>
            <person name="Fronick C."/>
            <person name="Harrison M."/>
            <person name="Strong C."/>
            <person name="Farmer C."/>
            <person name="Delahaunty K."/>
            <person name="Markovic C."/>
            <person name="Hall O."/>
            <person name="Minx P."/>
            <person name="Tomlinson C."/>
            <person name="Mitreva M."/>
            <person name="Nelson J."/>
            <person name="Hou S."/>
            <person name="Wollam A."/>
            <person name="Pepin K.H."/>
            <person name="Johnson M."/>
            <person name="Bhonagiri V."/>
            <person name="Nash W.E."/>
            <person name="Warren W."/>
            <person name="Chinwalla A."/>
            <person name="Mardis E.R."/>
            <person name="Wilson R.K."/>
        </authorList>
    </citation>
    <scope>NUCLEOTIDE SEQUENCE [LARGE SCALE GENOMIC DNA]</scope>
    <source>
        <strain evidence="3">DSM 4541</strain>
    </source>
</reference>
<keyword evidence="4" id="KW-1185">Reference proteome</keyword>
<dbReference type="Pfam" id="PF03333">
    <property type="entry name" value="PapB"/>
    <property type="match status" value="1"/>
</dbReference>
<accession>D1P761</accession>
<proteinExistence type="predicted"/>
<keyword evidence="1" id="KW-0805">Transcription regulation</keyword>
<evidence type="ECO:0000256" key="2">
    <source>
        <dbReference type="ARBA" id="ARBA00023163"/>
    </source>
</evidence>
<dbReference type="HOGENOM" id="CLU_134320_0_1_6"/>
<evidence type="ECO:0000256" key="1">
    <source>
        <dbReference type="ARBA" id="ARBA00023015"/>
    </source>
</evidence>
<comment type="caution">
    <text evidence="3">The sequence shown here is derived from an EMBL/GenBank/DDBJ whole genome shotgun (WGS) entry which is preliminary data.</text>
</comment>
<dbReference type="Proteomes" id="UP000005512">
    <property type="component" value="Unassembled WGS sequence"/>
</dbReference>
<dbReference type="AlphaFoldDB" id="D1P761"/>
<dbReference type="InterPro" id="IPR053721">
    <property type="entry name" value="Fimbrial_Adhesin_Reg"/>
</dbReference>
<dbReference type="PRINTS" id="PR01554">
    <property type="entry name" value="FIMREGULATRY"/>
</dbReference>
<protein>
    <submittedName>
        <fullName evidence="3">Major pilu subunit operon regulatory protein PapB</fullName>
    </submittedName>
</protein>